<sequence length="1610" mass="174995">MIDSMQTKLRFINAIKHSVVGCLFSVFVASLSYAQTMAQYSTLPRSLDQGVAPLLMLAMSNDHQLYFKAYTDYDDLDKSGGLDLEETTYDNTQDYAGYFSNKHCYSYSGVDNAFSIAASANNHLCNGSTWSGNFLNWATMTRIDILRSILYGGYRDPATETASNTILERSYLPNDAHSFAKYYNKADINQLTPYTGEITICNTTKHTLGQLSVNNTNKPLMRIASGNYSFWASGERHQCLLQGEITRGDDGAVDYTSETLVAYRNDQGIDVDAVLQALNFNAEANSPTAVIADLQVRVEVCADNLFIEQQKNCTAYNNGYKPEGLLQKYGMTGDVEWALMTGGYSNNKTGGVLRKNFDDIADQINDNGIFEDGDTIFKILDSFRISHWKFAPNVDDTSYNLNCEWGSSRFLDNAEGALAATDRCSDWGNPIGEILAESYRYFAGAAAPTVDATLDNGHEAFGPAGVTVAPWVPVTQPEYACANMNVLGLNSGAQTFDSDIGDFREGIKGNPTLADITSRTNTVGTEQGVGGRYFVGNSDVTNNDACSVKELNDLSGAQGACPDAPRKEGSWNIAGLARFVSKLEADDNDINATLEGNQTIRTHGVQLSAALPQVSLGDGIVISPYCENRGRYGSGDHSVKNICALVDFRVISMAADRSSGTFYVNWEDSEQGGDFDQDMHGLITYGLAANNLGQTILEIKTEVIGQSTADRLGFGYVVSGAGADGIYIQSGINGFNSYGCIGRTGARVYEGNQDRGDHYTGCGINNDDGNPSEYPIGVIPPTTKALASPIEYAAKASCGKFVNNNDPGQLEQDLERVISTIGPTTPSGGGEAAATDGAGGLYLHTVYYAKRESSAAAECGATVTWVGQIGALFFDGQKRLREDTNLNKVLDGDDLIVKITSDTDADGNPIVLRYGIDEDEEQAVNATVDDINYIWSTTDTLNAKLPSERNIYTSQLKALPADGNTDLVSSTTADTVRFEEQAFTGDLSKLLTDEAPDKLISYIQGKEYPDHPKENPDDPVYRSRTLVEKTYLLGDILTSPVIQGVPDYTYWSEFNDGTYRDYQDFYKNKRKVVYVASNNGMIHALNAGAPSGNGFTAGAEGSFLGEELWSYIPFNLLPHLKWLADTNYQHVPYFDGYMRTFDIKAFTPDAVHVGGWGTVLVVGTGMGGGKYPVDLDGDDVVDITTRPAYVVLDITDRYASEPKVIAEISHEQLGFTTGEPDVIRVEEGGESGWYLVFGSGPRGYDQLTDRTAQLNYQIEDLPANNPLVVADATIEKPRLFTMKFNAGIAAGAAFAPPTLQTPTRITILDDNAFIGAINGMDWDRDFRDDAIYFGTVAGTQANPTGELVRAAVTFTGGELSLTSSVMFAAGKPIVSRPTTVINNKVYWVFAGTGRYFARSDADEVNSDNIYIGLKEDENVVVPNAALPTFTEATLVPTTGIRVSTQGDIANAPTVNNQALTHIDGLRAYIREDENINGWIRTFRPNERQHTITGYLASTLYVSTTIPSAAETSCDVNGDLGYVYLFDMRSGVYSPYVSKAHTASTDFSLNNNTKTVDEVILPIVIEGGGVDINDPANLIAVGSKSETIELPKLDFNIPSQRHSWREVTIPW</sequence>
<reference evidence="1 2" key="1">
    <citation type="journal article" date="2022" name="IScience">
        <title>An ultrasensitive nanofiber-based assay for enzymatic hydrolysis and deep-sea microbial degradation of cellulose.</title>
        <authorList>
            <person name="Tsudome M."/>
            <person name="Tachioka M."/>
            <person name="Miyazaki M."/>
            <person name="Uchimura K."/>
            <person name="Tsuda M."/>
            <person name="Takaki Y."/>
            <person name="Deguchi S."/>
        </authorList>
    </citation>
    <scope>NUCLEOTIDE SEQUENCE [LARGE SCALE GENOMIC DNA]</scope>
    <source>
        <strain evidence="1 2">GE09</strain>
    </source>
</reference>
<organism evidence="1 2">
    <name type="scientific">Marinagarivorans cellulosilyticus</name>
    <dbReference type="NCBI Taxonomy" id="2721545"/>
    <lineage>
        <taxon>Bacteria</taxon>
        <taxon>Pseudomonadati</taxon>
        <taxon>Pseudomonadota</taxon>
        <taxon>Gammaproteobacteria</taxon>
        <taxon>Cellvibrionales</taxon>
        <taxon>Cellvibrionaceae</taxon>
        <taxon>Marinagarivorans</taxon>
    </lineage>
</organism>
<dbReference type="RefSeq" id="WP_236984789.1">
    <property type="nucleotide sequence ID" value="NZ_AP023086.1"/>
</dbReference>
<proteinExistence type="predicted"/>
<dbReference type="Proteomes" id="UP001320119">
    <property type="component" value="Chromosome"/>
</dbReference>
<dbReference type="EMBL" id="AP023086">
    <property type="protein sequence ID" value="BCD99523.1"/>
    <property type="molecule type" value="Genomic_DNA"/>
</dbReference>
<evidence type="ECO:0000313" key="2">
    <source>
        <dbReference type="Proteomes" id="UP001320119"/>
    </source>
</evidence>
<name>A0AAN1WKY9_9GAMM</name>
<keyword evidence="2" id="KW-1185">Reference proteome</keyword>
<accession>A0AAN1WKY9</accession>
<evidence type="ECO:0000313" key="1">
    <source>
        <dbReference type="EMBL" id="BCD99523.1"/>
    </source>
</evidence>
<protein>
    <submittedName>
        <fullName evidence="1">Type IV pilus assembly protein PilY1</fullName>
    </submittedName>
</protein>
<dbReference type="KEGG" id="marq:MARGE09_P3725"/>
<gene>
    <name evidence="1" type="ORF">MARGE09_P3725</name>
</gene>